<proteinExistence type="inferred from homology"/>
<comment type="similarity">
    <text evidence="8">Belongs to the peptidase M20A family. LysK subfamily.</text>
</comment>
<keyword evidence="4 8" id="KW-0378">Hydrolase</keyword>
<feature type="binding site" evidence="8">
    <location>
        <position position="99"/>
    </location>
    <ligand>
        <name>Zn(2+)</name>
        <dbReference type="ChEBI" id="CHEBI:29105"/>
        <label>2</label>
    </ligand>
</feature>
<feature type="binding site" evidence="8">
    <location>
        <position position="376"/>
    </location>
    <ligand>
        <name>Zn(2+)</name>
        <dbReference type="ChEBI" id="CHEBI:29105"/>
        <label>2</label>
    </ligand>
</feature>
<gene>
    <name evidence="8" type="primary">lysK</name>
    <name evidence="9" type="ORF">F4Y42_09395</name>
</gene>
<evidence type="ECO:0000256" key="7">
    <source>
        <dbReference type="ARBA" id="ARBA00023285"/>
    </source>
</evidence>
<dbReference type="GO" id="GO:0016811">
    <property type="term" value="F:hydrolase activity, acting on carbon-nitrogen (but not peptide) bonds, in linear amides"/>
    <property type="evidence" value="ECO:0007669"/>
    <property type="project" value="UniProtKB-UniRule"/>
</dbReference>
<keyword evidence="2 8" id="KW-0028">Amino-acid biosynthesis</keyword>
<dbReference type="PANTHER" id="PTHR43808">
    <property type="entry name" value="ACETYLORNITHINE DEACETYLASE"/>
    <property type="match status" value="1"/>
</dbReference>
<evidence type="ECO:0000256" key="2">
    <source>
        <dbReference type="ARBA" id="ARBA00022605"/>
    </source>
</evidence>
<feature type="binding site" evidence="8">
    <location>
        <position position="71"/>
    </location>
    <ligand>
        <name>Zn(2+)</name>
        <dbReference type="ChEBI" id="CHEBI:29105"/>
        <label>1</label>
    </ligand>
</feature>
<comment type="caution">
    <text evidence="9">The sequence shown here is derived from an EMBL/GenBank/DDBJ whole genome shotgun (WGS) entry which is preliminary data.</text>
</comment>
<feature type="binding site" evidence="8">
    <location>
        <position position="164"/>
    </location>
    <ligand>
        <name>Zn(2+)</name>
        <dbReference type="ChEBI" id="CHEBI:29105"/>
        <label>1</label>
    </ligand>
</feature>
<comment type="cofactor">
    <cofactor evidence="8">
        <name>Zn(2+)</name>
        <dbReference type="ChEBI" id="CHEBI:29105"/>
    </cofactor>
    <cofactor evidence="8">
        <name>Co(2+)</name>
        <dbReference type="ChEBI" id="CHEBI:48828"/>
    </cofactor>
    <text evidence="8">Binds 2 Zn(2+) or Co(2+) ions per subunit.</text>
</comment>
<dbReference type="InterPro" id="IPR002933">
    <property type="entry name" value="Peptidase_M20"/>
</dbReference>
<accession>A0A6B0YRK1</accession>
<name>A0A6B0YRK1_9CHLR</name>
<dbReference type="SUPFAM" id="SSF53187">
    <property type="entry name" value="Zn-dependent exopeptidases"/>
    <property type="match status" value="1"/>
</dbReference>
<evidence type="ECO:0000256" key="5">
    <source>
        <dbReference type="ARBA" id="ARBA00022833"/>
    </source>
</evidence>
<evidence type="ECO:0000256" key="1">
    <source>
        <dbReference type="ARBA" id="ARBA00022490"/>
    </source>
</evidence>
<comment type="pathway">
    <text evidence="8">Amino-acid biosynthesis; L-lysine biosynthesis via AAA pathway; L-lysine from L-alpha-aminoadipate (Thermus route): step 5/5.</text>
</comment>
<keyword evidence="6 8" id="KW-0457">Lysine biosynthesis</keyword>
<feature type="active site" evidence="8">
    <location>
        <position position="73"/>
    </location>
</feature>
<dbReference type="AlphaFoldDB" id="A0A6B0YRK1"/>
<keyword evidence="5 8" id="KW-0862">Zinc</keyword>
<dbReference type="PANTHER" id="PTHR43808:SF28">
    <property type="entry name" value="[LYSW]-LYSINE_[LYSW]-ORNITHINE HYDROLASE"/>
    <property type="match status" value="1"/>
</dbReference>
<dbReference type="HAMAP" id="MF_01120">
    <property type="entry name" value="LysK"/>
    <property type="match status" value="1"/>
</dbReference>
<reference evidence="9" key="1">
    <citation type="submission" date="2019-09" db="EMBL/GenBank/DDBJ databases">
        <title>Characterisation of the sponge microbiome using genome-centric metagenomics.</title>
        <authorList>
            <person name="Engelberts J.P."/>
            <person name="Robbins S.J."/>
            <person name="De Goeij J.M."/>
            <person name="Aranda M."/>
            <person name="Bell S.C."/>
            <person name="Webster N.S."/>
        </authorList>
    </citation>
    <scope>NUCLEOTIDE SEQUENCE</scope>
    <source>
        <strain evidence="9">SB0664_bin_27</strain>
    </source>
</reference>
<keyword evidence="1 8" id="KW-0963">Cytoplasm</keyword>
<dbReference type="GO" id="GO:0050897">
    <property type="term" value="F:cobalt ion binding"/>
    <property type="evidence" value="ECO:0007669"/>
    <property type="project" value="UniProtKB-UniRule"/>
</dbReference>
<protein>
    <recommendedName>
        <fullName evidence="8">Putative [LysW]-lysine hydrolase</fullName>
        <ecNumber evidence="8">3.5.1.130</ecNumber>
    </recommendedName>
</protein>
<dbReference type="Gene3D" id="3.30.70.360">
    <property type="match status" value="1"/>
</dbReference>
<dbReference type="GO" id="GO:0008270">
    <property type="term" value="F:zinc ion binding"/>
    <property type="evidence" value="ECO:0007669"/>
    <property type="project" value="UniProtKB-UniRule"/>
</dbReference>
<feature type="active site" description="Proton acceptor" evidence="8">
    <location>
        <position position="134"/>
    </location>
</feature>
<evidence type="ECO:0000256" key="4">
    <source>
        <dbReference type="ARBA" id="ARBA00022801"/>
    </source>
</evidence>
<dbReference type="InterPro" id="IPR010175">
    <property type="entry name" value="LysK"/>
</dbReference>
<evidence type="ECO:0000256" key="8">
    <source>
        <dbReference type="HAMAP-Rule" id="MF_01120"/>
    </source>
</evidence>
<comment type="function">
    <text evidence="8">Catalyzes the release of L-lysine from [LysW]-gamma-L-lysine.</text>
</comment>
<evidence type="ECO:0000256" key="6">
    <source>
        <dbReference type="ARBA" id="ARBA00023154"/>
    </source>
</evidence>
<feature type="binding site" evidence="8">
    <location>
        <position position="99"/>
    </location>
    <ligand>
        <name>Zn(2+)</name>
        <dbReference type="ChEBI" id="CHEBI:29105"/>
        <label>1</label>
    </ligand>
</feature>
<dbReference type="UniPathway" id="UPA00033">
    <property type="reaction ID" value="UER00039"/>
</dbReference>
<dbReference type="EMBL" id="VXRG01000078">
    <property type="protein sequence ID" value="MXY93650.1"/>
    <property type="molecule type" value="Genomic_DNA"/>
</dbReference>
<feature type="binding site" evidence="8">
    <location>
        <position position="135"/>
    </location>
    <ligand>
        <name>Zn(2+)</name>
        <dbReference type="ChEBI" id="CHEBI:29105"/>
        <label>2</label>
    </ligand>
</feature>
<dbReference type="Pfam" id="PF01546">
    <property type="entry name" value="Peptidase_M20"/>
    <property type="match status" value="1"/>
</dbReference>
<dbReference type="InterPro" id="IPR050072">
    <property type="entry name" value="Peptidase_M20A"/>
</dbReference>
<keyword evidence="7 8" id="KW-0170">Cobalt</keyword>
<comment type="subcellular location">
    <subcellularLocation>
        <location evidence="8">Cytoplasm</location>
    </subcellularLocation>
</comment>
<dbReference type="GO" id="GO:0019878">
    <property type="term" value="P:lysine biosynthetic process via aminoadipic acid"/>
    <property type="evidence" value="ECO:0007669"/>
    <property type="project" value="UniProtKB-UniRule"/>
</dbReference>
<dbReference type="NCBIfam" id="TIGR01902">
    <property type="entry name" value="dapE-lys-deAc"/>
    <property type="match status" value="1"/>
</dbReference>
<evidence type="ECO:0000313" key="9">
    <source>
        <dbReference type="EMBL" id="MXY93650.1"/>
    </source>
</evidence>
<organism evidence="9">
    <name type="scientific">Caldilineaceae bacterium SB0664_bin_27</name>
    <dbReference type="NCBI Taxonomy" id="2605260"/>
    <lineage>
        <taxon>Bacteria</taxon>
        <taxon>Bacillati</taxon>
        <taxon>Chloroflexota</taxon>
        <taxon>Caldilineae</taxon>
        <taxon>Caldilineales</taxon>
        <taxon>Caldilineaceae</taxon>
    </lineage>
</organism>
<dbReference type="Gene3D" id="3.40.630.10">
    <property type="entry name" value="Zn peptidases"/>
    <property type="match status" value="2"/>
</dbReference>
<sequence length="402" mass="44318">MSELSRKKAEGLLTRLVEIPSFSGDELEASAFLVDAMGSLGFDRCEVDASGNAVGEIGAADAGQTVVLLGHIDTVYGDIPVRVERGPDGPVLFGRGSVDAKGPLATFAVAAARVGSEWAHRNDTRLVVVGAVEEEAATSKGARFIRDRFDGNQEPVPDFCVIGEPSGATRITLFYMGRLLLELQAEQPMMHSAGPNPGVATNAVDLWNMIVGYADLFNCDRSRMFDQLRPSLRELRTWTDEAMRDLVWTKIGIRLPLDFDADAFLGEIWDWARERVQENAPRPEPPFTRDTDASPQELHFGDEELRLKFCFHGYEPAWRSGRNSPLVRGFLAAIREQTSERPRFVSKSGTSDMNVVGPAWQCPIVAYGPGDSSLDHTPNEHLNLDEYWQAVLVLESALKRLG</sequence>
<keyword evidence="3 8" id="KW-0479">Metal-binding</keyword>
<dbReference type="EC" id="3.5.1.130" evidence="8"/>
<comment type="catalytic activity">
    <reaction evidence="8">
        <text>[amino-group carrier protein]-C-terminal-gamma-(L-lysyl)-L-glutamate + H2O = [amino-group carrier protein]-C-terminal-L-glutamate + L-lysine</text>
        <dbReference type="Rhea" id="RHEA:48684"/>
        <dbReference type="Rhea" id="RHEA-COMP:9693"/>
        <dbReference type="Rhea" id="RHEA-COMP:9715"/>
        <dbReference type="ChEBI" id="CHEBI:15377"/>
        <dbReference type="ChEBI" id="CHEBI:32551"/>
        <dbReference type="ChEBI" id="CHEBI:78525"/>
        <dbReference type="ChEBI" id="CHEBI:78526"/>
        <dbReference type="EC" id="3.5.1.130"/>
    </reaction>
</comment>
<dbReference type="GO" id="GO:0005737">
    <property type="term" value="C:cytoplasm"/>
    <property type="evidence" value="ECO:0007669"/>
    <property type="project" value="UniProtKB-SubCell"/>
</dbReference>
<evidence type="ECO:0000256" key="3">
    <source>
        <dbReference type="ARBA" id="ARBA00022723"/>
    </source>
</evidence>